<evidence type="ECO:0000256" key="1">
    <source>
        <dbReference type="SAM" id="Phobius"/>
    </source>
</evidence>
<gene>
    <name evidence="2" type="ORF">SE15_05335</name>
</gene>
<dbReference type="InterPro" id="IPR007047">
    <property type="entry name" value="Flp_Fap"/>
</dbReference>
<keyword evidence="1" id="KW-0472">Membrane</keyword>
<proteinExistence type="predicted"/>
<comment type="caution">
    <text evidence="2">The sequence shown here is derived from an EMBL/GenBank/DDBJ whole genome shotgun (WGS) entry which is preliminary data.</text>
</comment>
<dbReference type="RefSeq" id="WP_054521044.1">
    <property type="nucleotide sequence ID" value="NZ_LGKO01000002.1"/>
</dbReference>
<keyword evidence="1" id="KW-1133">Transmembrane helix</keyword>
<feature type="transmembrane region" description="Helical" evidence="1">
    <location>
        <begin position="12"/>
        <end position="37"/>
    </location>
</feature>
<organism evidence="2 3">
    <name type="scientific">Thermanaerothrix daxensis</name>
    <dbReference type="NCBI Taxonomy" id="869279"/>
    <lineage>
        <taxon>Bacteria</taxon>
        <taxon>Bacillati</taxon>
        <taxon>Chloroflexota</taxon>
        <taxon>Anaerolineae</taxon>
        <taxon>Anaerolineales</taxon>
        <taxon>Anaerolineaceae</taxon>
        <taxon>Thermanaerothrix</taxon>
    </lineage>
</organism>
<keyword evidence="1" id="KW-0812">Transmembrane</keyword>
<evidence type="ECO:0000313" key="3">
    <source>
        <dbReference type="Proteomes" id="UP000050544"/>
    </source>
</evidence>
<name>A0A0P6YHP6_9CHLR</name>
<evidence type="ECO:0000313" key="2">
    <source>
        <dbReference type="EMBL" id="KPL84509.1"/>
    </source>
</evidence>
<sequence>MLFAPKEKGQGLVEYALILVLVAVVVIVVLALLGPAIGNVFSQIMNSI</sequence>
<protein>
    <submittedName>
        <fullName evidence="2">Pilus assembly protein</fullName>
    </submittedName>
</protein>
<dbReference type="Pfam" id="PF04964">
    <property type="entry name" value="Flp_Fap"/>
    <property type="match status" value="1"/>
</dbReference>
<reference evidence="2 3" key="1">
    <citation type="submission" date="2015-07" db="EMBL/GenBank/DDBJ databases">
        <title>Whole genome sequence of Thermanaerothrix daxensis DSM 23592.</title>
        <authorList>
            <person name="Hemp J."/>
            <person name="Ward L.M."/>
            <person name="Pace L.A."/>
            <person name="Fischer W.W."/>
        </authorList>
    </citation>
    <scope>NUCLEOTIDE SEQUENCE [LARGE SCALE GENOMIC DNA]</scope>
    <source>
        <strain evidence="2 3">GNS-1</strain>
    </source>
</reference>
<dbReference type="PATRIC" id="fig|869279.4.peg.1074"/>
<dbReference type="STRING" id="869279.SE15_05335"/>
<accession>A0A0P6YHP6</accession>
<dbReference type="EMBL" id="LGKO01000002">
    <property type="protein sequence ID" value="KPL84509.1"/>
    <property type="molecule type" value="Genomic_DNA"/>
</dbReference>
<keyword evidence="3" id="KW-1185">Reference proteome</keyword>
<dbReference type="AlphaFoldDB" id="A0A0P6YHP6"/>
<dbReference type="Proteomes" id="UP000050544">
    <property type="component" value="Unassembled WGS sequence"/>
</dbReference>